<reference evidence="2" key="1">
    <citation type="submission" date="2021-02" db="EMBL/GenBank/DDBJ databases">
        <authorList>
            <person name="Nowell W R."/>
        </authorList>
    </citation>
    <scope>NUCLEOTIDE SEQUENCE</scope>
</reference>
<comment type="caution">
    <text evidence="2">The sequence shown here is derived from an EMBL/GenBank/DDBJ whole genome shotgun (WGS) entry which is preliminary data.</text>
</comment>
<evidence type="ECO:0000313" key="2">
    <source>
        <dbReference type="EMBL" id="CAF5027211.1"/>
    </source>
</evidence>
<feature type="non-terminal residue" evidence="2">
    <location>
        <position position="1"/>
    </location>
</feature>
<name>A0A8S3E441_9BILA</name>
<feature type="compositionally biased region" description="Basic and acidic residues" evidence="1">
    <location>
        <begin position="12"/>
        <end position="25"/>
    </location>
</feature>
<dbReference type="EMBL" id="CAJOBJ010218269">
    <property type="protein sequence ID" value="CAF5027211.1"/>
    <property type="molecule type" value="Genomic_DNA"/>
</dbReference>
<evidence type="ECO:0000256" key="1">
    <source>
        <dbReference type="SAM" id="MobiDB-lite"/>
    </source>
</evidence>
<gene>
    <name evidence="2" type="ORF">GIL414_LOCUS58695</name>
</gene>
<accession>A0A8S3E441</accession>
<dbReference type="Proteomes" id="UP000681720">
    <property type="component" value="Unassembled WGS sequence"/>
</dbReference>
<protein>
    <submittedName>
        <fullName evidence="2">Uncharacterized protein</fullName>
    </submittedName>
</protein>
<evidence type="ECO:0000313" key="3">
    <source>
        <dbReference type="Proteomes" id="UP000681720"/>
    </source>
</evidence>
<sequence>RPTLDVLQKARSNMEHHLKEPSKSK</sequence>
<feature type="region of interest" description="Disordered" evidence="1">
    <location>
        <begin position="1"/>
        <end position="25"/>
    </location>
</feature>
<proteinExistence type="predicted"/>
<organism evidence="2 3">
    <name type="scientific">Rotaria magnacalcarata</name>
    <dbReference type="NCBI Taxonomy" id="392030"/>
    <lineage>
        <taxon>Eukaryota</taxon>
        <taxon>Metazoa</taxon>
        <taxon>Spiralia</taxon>
        <taxon>Gnathifera</taxon>
        <taxon>Rotifera</taxon>
        <taxon>Eurotatoria</taxon>
        <taxon>Bdelloidea</taxon>
        <taxon>Philodinida</taxon>
        <taxon>Philodinidae</taxon>
        <taxon>Rotaria</taxon>
    </lineage>
</organism>
<dbReference type="AlphaFoldDB" id="A0A8S3E441"/>